<dbReference type="EMBL" id="MCFJ01000007">
    <property type="protein sequence ID" value="ORY64247.1"/>
    <property type="molecule type" value="Genomic_DNA"/>
</dbReference>
<keyword evidence="3" id="KW-1185">Reference proteome</keyword>
<dbReference type="RefSeq" id="XP_040715661.1">
    <property type="nucleotide sequence ID" value="XM_040858389.1"/>
</dbReference>
<accession>A0A1Y2DYC8</accession>
<evidence type="ECO:0000313" key="2">
    <source>
        <dbReference type="EMBL" id="ORY64247.1"/>
    </source>
</evidence>
<comment type="caution">
    <text evidence="2">The sequence shown here is derived from an EMBL/GenBank/DDBJ whole genome shotgun (WGS) entry which is preliminary data.</text>
</comment>
<organism evidence="2 3">
    <name type="scientific">Pseudomassariella vexata</name>
    <dbReference type="NCBI Taxonomy" id="1141098"/>
    <lineage>
        <taxon>Eukaryota</taxon>
        <taxon>Fungi</taxon>
        <taxon>Dikarya</taxon>
        <taxon>Ascomycota</taxon>
        <taxon>Pezizomycotina</taxon>
        <taxon>Sordariomycetes</taxon>
        <taxon>Xylariomycetidae</taxon>
        <taxon>Amphisphaeriales</taxon>
        <taxon>Pseudomassariaceae</taxon>
        <taxon>Pseudomassariella</taxon>
    </lineage>
</organism>
<feature type="coiled-coil region" evidence="1">
    <location>
        <begin position="76"/>
        <end position="110"/>
    </location>
</feature>
<dbReference type="Proteomes" id="UP000193689">
    <property type="component" value="Unassembled WGS sequence"/>
</dbReference>
<proteinExistence type="predicted"/>
<evidence type="ECO:0000313" key="3">
    <source>
        <dbReference type="Proteomes" id="UP000193689"/>
    </source>
</evidence>
<keyword evidence="1" id="KW-0175">Coiled coil</keyword>
<dbReference type="InParanoid" id="A0A1Y2DYC8"/>
<gene>
    <name evidence="2" type="ORF">BCR38DRAFT_409630</name>
</gene>
<evidence type="ECO:0000256" key="1">
    <source>
        <dbReference type="SAM" id="Coils"/>
    </source>
</evidence>
<sequence length="157" mass="18882">MFRTSAIVICCLSCDTTSFKHEERHGPHRRGWGYPDPLQSMPYYRGYYIRDVYFIQPEDSHQCYECLTKLYMIEPLQRLRDEIKAEEAKLIEKENKRKAAEENKDREQHRLEMSAILHSNEHEQNKNHQSRMSRLVSNVDALRLDPYSLRPSHLRRF</sequence>
<dbReference type="AlphaFoldDB" id="A0A1Y2DYC8"/>
<dbReference type="GeneID" id="63774601"/>
<reference evidence="2 3" key="1">
    <citation type="submission" date="2016-07" db="EMBL/GenBank/DDBJ databases">
        <title>Pervasive Adenine N6-methylation of Active Genes in Fungi.</title>
        <authorList>
            <consortium name="DOE Joint Genome Institute"/>
            <person name="Mondo S.J."/>
            <person name="Dannebaum R.O."/>
            <person name="Kuo R.C."/>
            <person name="Labutti K."/>
            <person name="Haridas S."/>
            <person name="Kuo A."/>
            <person name="Salamov A."/>
            <person name="Ahrendt S.R."/>
            <person name="Lipzen A."/>
            <person name="Sullivan W."/>
            <person name="Andreopoulos W.B."/>
            <person name="Clum A."/>
            <person name="Lindquist E."/>
            <person name="Daum C."/>
            <person name="Ramamoorthy G.K."/>
            <person name="Gryganskyi A."/>
            <person name="Culley D."/>
            <person name="Magnuson J.K."/>
            <person name="James T.Y."/>
            <person name="O'Malley M.A."/>
            <person name="Stajich J.E."/>
            <person name="Spatafora J.W."/>
            <person name="Visel A."/>
            <person name="Grigoriev I.V."/>
        </authorList>
    </citation>
    <scope>NUCLEOTIDE SEQUENCE [LARGE SCALE GENOMIC DNA]</scope>
    <source>
        <strain evidence="2 3">CBS 129021</strain>
    </source>
</reference>
<protein>
    <submittedName>
        <fullName evidence="2">Uncharacterized protein</fullName>
    </submittedName>
</protein>
<name>A0A1Y2DYC8_9PEZI</name>